<feature type="compositionally biased region" description="Basic and acidic residues" evidence="4">
    <location>
        <begin position="124"/>
        <end position="137"/>
    </location>
</feature>
<dbReference type="InterPro" id="IPR016179">
    <property type="entry name" value="Insulin-like"/>
</dbReference>
<dbReference type="GO" id="GO:0005576">
    <property type="term" value="C:extracellular region"/>
    <property type="evidence" value="ECO:0007669"/>
    <property type="project" value="InterPro"/>
</dbReference>
<comment type="caution">
    <text evidence="6">The sequence shown here is derived from an EMBL/GenBank/DDBJ whole genome shotgun (WGS) entry which is preliminary data.</text>
</comment>
<protein>
    <submittedName>
        <fullName evidence="6">Insulin-like 7</fullName>
    </submittedName>
</protein>
<comment type="subcellular location">
    <subcellularLocation>
        <location evidence="1">Cytoplasmic vesicle</location>
        <location evidence="1">Secretory vesicle</location>
    </subcellularLocation>
</comment>
<feature type="region of interest" description="Disordered" evidence="4">
    <location>
        <begin position="34"/>
        <end position="137"/>
    </location>
</feature>
<accession>A0AAV4I983</accession>
<comment type="similarity">
    <text evidence="2">Belongs to the insulin family.</text>
</comment>
<keyword evidence="7" id="KW-1185">Reference proteome</keyword>
<dbReference type="AlphaFoldDB" id="A0AAV4I983"/>
<dbReference type="SMART" id="SM00078">
    <property type="entry name" value="IlGF"/>
    <property type="match status" value="1"/>
</dbReference>
<dbReference type="GO" id="GO:0005179">
    <property type="term" value="F:hormone activity"/>
    <property type="evidence" value="ECO:0007669"/>
    <property type="project" value="InterPro"/>
</dbReference>
<dbReference type="InterPro" id="IPR036438">
    <property type="entry name" value="Insulin-like_sf"/>
</dbReference>
<feature type="domain" description="Insulin-like" evidence="5">
    <location>
        <begin position="5"/>
        <end position="211"/>
    </location>
</feature>
<dbReference type="Proteomes" id="UP000762676">
    <property type="component" value="Unassembled WGS sequence"/>
</dbReference>
<evidence type="ECO:0000256" key="3">
    <source>
        <dbReference type="ARBA" id="ARBA00023329"/>
    </source>
</evidence>
<evidence type="ECO:0000256" key="2">
    <source>
        <dbReference type="ARBA" id="ARBA00009034"/>
    </source>
</evidence>
<keyword evidence="3" id="KW-0968">Cytoplasmic vesicle</keyword>
<name>A0AAV4I983_9GAST</name>
<evidence type="ECO:0000256" key="4">
    <source>
        <dbReference type="SAM" id="MobiDB-lite"/>
    </source>
</evidence>
<sequence>MISCIGFCGDTLTRIHRNVCILLRLRHPEFFQDAAQRPTEDRPAPVNPTKPEKNKKPVGNSPASVNHTKLEEHQQPVESRPASVNHTKLEEHEKLSRVIRMLREPHGPMEHEKSLEQKQISPKTEPDLGQRESLSRLGDEPAENLGYWLDTEFLSEDNKEKANWLSDLLKGRGKRATTQVRSGSALTRRKRDLVCDCCYNRCSFSQVALYC</sequence>
<feature type="compositionally biased region" description="Basic and acidic residues" evidence="4">
    <location>
        <begin position="87"/>
        <end position="116"/>
    </location>
</feature>
<dbReference type="SUPFAM" id="SSF56994">
    <property type="entry name" value="Insulin-like"/>
    <property type="match status" value="1"/>
</dbReference>
<dbReference type="EMBL" id="BMAT01002445">
    <property type="protein sequence ID" value="GFS06989.1"/>
    <property type="molecule type" value="Genomic_DNA"/>
</dbReference>
<dbReference type="Gene3D" id="1.10.100.10">
    <property type="entry name" value="Insulin-like"/>
    <property type="match status" value="1"/>
</dbReference>
<organism evidence="6 7">
    <name type="scientific">Elysia marginata</name>
    <dbReference type="NCBI Taxonomy" id="1093978"/>
    <lineage>
        <taxon>Eukaryota</taxon>
        <taxon>Metazoa</taxon>
        <taxon>Spiralia</taxon>
        <taxon>Lophotrochozoa</taxon>
        <taxon>Mollusca</taxon>
        <taxon>Gastropoda</taxon>
        <taxon>Heterobranchia</taxon>
        <taxon>Euthyneura</taxon>
        <taxon>Panpulmonata</taxon>
        <taxon>Sacoglossa</taxon>
        <taxon>Placobranchoidea</taxon>
        <taxon>Plakobranchidae</taxon>
        <taxon>Elysia</taxon>
    </lineage>
</organism>
<evidence type="ECO:0000256" key="1">
    <source>
        <dbReference type="ARBA" id="ARBA00004398"/>
    </source>
</evidence>
<gene>
    <name evidence="6" type="ORF">ElyMa_001238600</name>
</gene>
<proteinExistence type="inferred from homology"/>
<evidence type="ECO:0000313" key="6">
    <source>
        <dbReference type="EMBL" id="GFS06989.1"/>
    </source>
</evidence>
<evidence type="ECO:0000259" key="5">
    <source>
        <dbReference type="SMART" id="SM00078"/>
    </source>
</evidence>
<evidence type="ECO:0000313" key="7">
    <source>
        <dbReference type="Proteomes" id="UP000762676"/>
    </source>
</evidence>
<dbReference type="InterPro" id="IPR022353">
    <property type="entry name" value="Insulin_CS"/>
</dbReference>
<reference evidence="6 7" key="1">
    <citation type="journal article" date="2021" name="Elife">
        <title>Chloroplast acquisition without the gene transfer in kleptoplastic sea slugs, Plakobranchus ocellatus.</title>
        <authorList>
            <person name="Maeda T."/>
            <person name="Takahashi S."/>
            <person name="Yoshida T."/>
            <person name="Shimamura S."/>
            <person name="Takaki Y."/>
            <person name="Nagai Y."/>
            <person name="Toyoda A."/>
            <person name="Suzuki Y."/>
            <person name="Arimoto A."/>
            <person name="Ishii H."/>
            <person name="Satoh N."/>
            <person name="Nishiyama T."/>
            <person name="Hasebe M."/>
            <person name="Maruyama T."/>
            <person name="Minagawa J."/>
            <person name="Obokata J."/>
            <person name="Shigenobu S."/>
        </authorList>
    </citation>
    <scope>NUCLEOTIDE SEQUENCE [LARGE SCALE GENOMIC DNA]</scope>
</reference>
<dbReference type="PROSITE" id="PS00262">
    <property type="entry name" value="INSULIN"/>
    <property type="match status" value="1"/>
</dbReference>